<evidence type="ECO:0000313" key="3">
    <source>
        <dbReference type="EMBL" id="VFS45381.1"/>
    </source>
</evidence>
<dbReference type="EMBL" id="CAADJA010000002">
    <property type="protein sequence ID" value="VFS45381.1"/>
    <property type="molecule type" value="Genomic_DNA"/>
</dbReference>
<protein>
    <submittedName>
        <fullName evidence="3">Putative electron transfer flavoprotein FixB</fullName>
    </submittedName>
</protein>
<gene>
    <name evidence="3" type="ORF">NCTC12282_00257</name>
</gene>
<evidence type="ECO:0000259" key="2">
    <source>
        <dbReference type="Pfam" id="PF01012"/>
    </source>
</evidence>
<dbReference type="Pfam" id="PF01012">
    <property type="entry name" value="ETF"/>
    <property type="match status" value="1"/>
</dbReference>
<organism evidence="3 4">
    <name type="scientific">Budvicia aquatica</name>
    <dbReference type="NCBI Taxonomy" id="82979"/>
    <lineage>
        <taxon>Bacteria</taxon>
        <taxon>Pseudomonadati</taxon>
        <taxon>Pseudomonadota</taxon>
        <taxon>Gammaproteobacteria</taxon>
        <taxon>Enterobacterales</taxon>
        <taxon>Budviciaceae</taxon>
        <taxon>Budvicia</taxon>
    </lineage>
</organism>
<accession>A0A484ZCT6</accession>
<reference evidence="3 4" key="1">
    <citation type="submission" date="2019-03" db="EMBL/GenBank/DDBJ databases">
        <authorList>
            <consortium name="Pathogen Informatics"/>
        </authorList>
    </citation>
    <scope>NUCLEOTIDE SEQUENCE [LARGE SCALE GENOMIC DNA]</scope>
    <source>
        <strain evidence="3 4">NCTC12282</strain>
    </source>
</reference>
<feature type="domain" description="Electron transfer flavoprotein alpha/beta-subunit N-terminal" evidence="2">
    <location>
        <begin position="21"/>
        <end position="110"/>
    </location>
</feature>
<sequence>MSKLSNVWVFSDNQSRLAEIMAGAAQLGDCISVFVLGTQAEISAAHALGATKVFALGEREVCRIVEDYADTMANAIAGGDKPTLVLLPATRRGKALAAKLGAKLNAGCLTTPQRSILNKAKCRPNIWFMAASPLAKSALFHR</sequence>
<evidence type="ECO:0000313" key="4">
    <source>
        <dbReference type="Proteomes" id="UP000373449"/>
    </source>
</evidence>
<dbReference type="InterPro" id="IPR014729">
    <property type="entry name" value="Rossmann-like_a/b/a_fold"/>
</dbReference>
<name>A0A484ZCT6_9GAMM</name>
<dbReference type="Gene3D" id="3.40.50.620">
    <property type="entry name" value="HUPs"/>
    <property type="match status" value="1"/>
</dbReference>
<evidence type="ECO:0000256" key="1">
    <source>
        <dbReference type="ARBA" id="ARBA00022982"/>
    </source>
</evidence>
<keyword evidence="1" id="KW-0249">Electron transport</keyword>
<dbReference type="Proteomes" id="UP000373449">
    <property type="component" value="Unassembled WGS sequence"/>
</dbReference>
<dbReference type="SUPFAM" id="SSF52402">
    <property type="entry name" value="Adenine nucleotide alpha hydrolases-like"/>
    <property type="match status" value="1"/>
</dbReference>
<proteinExistence type="predicted"/>
<keyword evidence="1" id="KW-0813">Transport</keyword>
<dbReference type="AlphaFoldDB" id="A0A484ZCT6"/>
<dbReference type="InterPro" id="IPR014730">
    <property type="entry name" value="ETF_a/b_N"/>
</dbReference>